<dbReference type="OrthoDB" id="7834476at2759"/>
<evidence type="ECO:0000256" key="1">
    <source>
        <dbReference type="SAM" id="MobiDB-lite"/>
    </source>
</evidence>
<reference evidence="2 3" key="1">
    <citation type="journal article" date="2007" name="Nature">
        <title>Evolution of genes and genomes on the Drosophila phylogeny.</title>
        <authorList>
            <consortium name="Drosophila 12 Genomes Consortium"/>
            <person name="Clark A.G."/>
            <person name="Eisen M.B."/>
            <person name="Smith D.R."/>
            <person name="Bergman C.M."/>
            <person name="Oliver B."/>
            <person name="Markow T.A."/>
            <person name="Kaufman T.C."/>
            <person name="Kellis M."/>
            <person name="Gelbart W."/>
            <person name="Iyer V.N."/>
            <person name="Pollard D.A."/>
            <person name="Sackton T.B."/>
            <person name="Larracuente A.M."/>
            <person name="Singh N.D."/>
            <person name="Abad J.P."/>
            <person name="Abt D.N."/>
            <person name="Adryan B."/>
            <person name="Aguade M."/>
            <person name="Akashi H."/>
            <person name="Anderson W.W."/>
            <person name="Aquadro C.F."/>
            <person name="Ardell D.H."/>
            <person name="Arguello R."/>
            <person name="Artieri C.G."/>
            <person name="Barbash D.A."/>
            <person name="Barker D."/>
            <person name="Barsanti P."/>
            <person name="Batterham P."/>
            <person name="Batzoglou S."/>
            <person name="Begun D."/>
            <person name="Bhutkar A."/>
            <person name="Blanco E."/>
            <person name="Bosak S.A."/>
            <person name="Bradley R.K."/>
            <person name="Brand A.D."/>
            <person name="Brent M.R."/>
            <person name="Brooks A.N."/>
            <person name="Brown R.H."/>
            <person name="Butlin R.K."/>
            <person name="Caggese C."/>
            <person name="Calvi B.R."/>
            <person name="Bernardo de Carvalho A."/>
            <person name="Caspi A."/>
            <person name="Castrezana S."/>
            <person name="Celniker S.E."/>
            <person name="Chang J.L."/>
            <person name="Chapple C."/>
            <person name="Chatterji S."/>
            <person name="Chinwalla A."/>
            <person name="Civetta A."/>
            <person name="Clifton S.W."/>
            <person name="Comeron J.M."/>
            <person name="Costello J.C."/>
            <person name="Coyne J.A."/>
            <person name="Daub J."/>
            <person name="David R.G."/>
            <person name="Delcher A.L."/>
            <person name="Delehaunty K."/>
            <person name="Do C.B."/>
            <person name="Ebling H."/>
            <person name="Edwards K."/>
            <person name="Eickbush T."/>
            <person name="Evans J.D."/>
            <person name="Filipski A."/>
            <person name="Findeiss S."/>
            <person name="Freyhult E."/>
            <person name="Fulton L."/>
            <person name="Fulton R."/>
            <person name="Garcia A.C."/>
            <person name="Gardiner A."/>
            <person name="Garfield D.A."/>
            <person name="Garvin B.E."/>
            <person name="Gibson G."/>
            <person name="Gilbert D."/>
            <person name="Gnerre S."/>
            <person name="Godfrey J."/>
            <person name="Good R."/>
            <person name="Gotea V."/>
            <person name="Gravely B."/>
            <person name="Greenberg A.J."/>
            <person name="Griffiths-Jones S."/>
            <person name="Gross S."/>
            <person name="Guigo R."/>
            <person name="Gustafson E.A."/>
            <person name="Haerty W."/>
            <person name="Hahn M.W."/>
            <person name="Halligan D.L."/>
            <person name="Halpern A.L."/>
            <person name="Halter G.M."/>
            <person name="Han M.V."/>
            <person name="Heger A."/>
            <person name="Hillier L."/>
            <person name="Hinrichs A.S."/>
            <person name="Holmes I."/>
            <person name="Hoskins R.A."/>
            <person name="Hubisz M.J."/>
            <person name="Hultmark D."/>
            <person name="Huntley M.A."/>
            <person name="Jaffe D.B."/>
            <person name="Jagadeeshan S."/>
            <person name="Jeck W.R."/>
            <person name="Johnson J."/>
            <person name="Jones C.D."/>
            <person name="Jordan W.C."/>
            <person name="Karpen G.H."/>
            <person name="Kataoka E."/>
            <person name="Keightley P.D."/>
            <person name="Kheradpour P."/>
            <person name="Kirkness E.F."/>
            <person name="Koerich L.B."/>
            <person name="Kristiansen K."/>
            <person name="Kudrna D."/>
            <person name="Kulathinal R.J."/>
            <person name="Kumar S."/>
            <person name="Kwok R."/>
            <person name="Lander E."/>
            <person name="Langley C.H."/>
            <person name="Lapoint R."/>
            <person name="Lazzaro B.P."/>
            <person name="Lee S.J."/>
            <person name="Levesque L."/>
            <person name="Li R."/>
            <person name="Lin C.F."/>
            <person name="Lin M.F."/>
            <person name="Lindblad-Toh K."/>
            <person name="Llopart A."/>
            <person name="Long M."/>
            <person name="Low L."/>
            <person name="Lozovsky E."/>
            <person name="Lu J."/>
            <person name="Luo M."/>
            <person name="Machado C.A."/>
            <person name="Makalowski W."/>
            <person name="Marzo M."/>
            <person name="Matsuda M."/>
            <person name="Matzkin L."/>
            <person name="McAllister B."/>
            <person name="McBride C.S."/>
            <person name="McKernan B."/>
            <person name="McKernan K."/>
            <person name="Mendez-Lago M."/>
            <person name="Minx P."/>
            <person name="Mollenhauer M.U."/>
            <person name="Montooth K."/>
            <person name="Mount S.M."/>
            <person name="Mu X."/>
            <person name="Myers E."/>
            <person name="Negre B."/>
            <person name="Newfeld S."/>
            <person name="Nielsen R."/>
            <person name="Noor M.A."/>
            <person name="O'Grady P."/>
            <person name="Pachter L."/>
            <person name="Papaceit M."/>
            <person name="Parisi M.J."/>
            <person name="Parisi M."/>
            <person name="Parts L."/>
            <person name="Pedersen J.S."/>
            <person name="Pesole G."/>
            <person name="Phillippy A.M."/>
            <person name="Ponting C.P."/>
            <person name="Pop M."/>
            <person name="Porcelli D."/>
            <person name="Powell J.R."/>
            <person name="Prohaska S."/>
            <person name="Pruitt K."/>
            <person name="Puig M."/>
            <person name="Quesneville H."/>
            <person name="Ram K.R."/>
            <person name="Rand D."/>
            <person name="Rasmussen M.D."/>
            <person name="Reed L.K."/>
            <person name="Reenan R."/>
            <person name="Reily A."/>
            <person name="Remington K.A."/>
            <person name="Rieger T.T."/>
            <person name="Ritchie M.G."/>
            <person name="Robin C."/>
            <person name="Rogers Y.H."/>
            <person name="Rohde C."/>
            <person name="Rozas J."/>
            <person name="Rubenfield M.J."/>
            <person name="Ruiz A."/>
            <person name="Russo S."/>
            <person name="Salzberg S.L."/>
            <person name="Sanchez-Gracia A."/>
            <person name="Saranga D.J."/>
            <person name="Sato H."/>
            <person name="Schaeffer S.W."/>
            <person name="Schatz M.C."/>
            <person name="Schlenke T."/>
            <person name="Schwartz R."/>
            <person name="Segarra C."/>
            <person name="Singh R.S."/>
            <person name="Sirot L."/>
            <person name="Sirota M."/>
            <person name="Sisneros N.B."/>
            <person name="Smith C.D."/>
            <person name="Smith T.F."/>
            <person name="Spieth J."/>
            <person name="Stage D.E."/>
            <person name="Stark A."/>
            <person name="Stephan W."/>
            <person name="Strausberg R.L."/>
            <person name="Strempel S."/>
            <person name="Sturgill D."/>
            <person name="Sutton G."/>
            <person name="Sutton G.G."/>
            <person name="Tao W."/>
            <person name="Teichmann S."/>
            <person name="Tobari Y.N."/>
            <person name="Tomimura Y."/>
            <person name="Tsolas J.M."/>
            <person name="Valente V.L."/>
            <person name="Venter E."/>
            <person name="Venter J.C."/>
            <person name="Vicario S."/>
            <person name="Vieira F.G."/>
            <person name="Vilella A.J."/>
            <person name="Villasante A."/>
            <person name="Walenz B."/>
            <person name="Wang J."/>
            <person name="Wasserman M."/>
            <person name="Watts T."/>
            <person name="Wilson D."/>
            <person name="Wilson R.K."/>
            <person name="Wing R.A."/>
            <person name="Wolfner M.F."/>
            <person name="Wong A."/>
            <person name="Wong G.K."/>
            <person name="Wu C.I."/>
            <person name="Wu G."/>
            <person name="Yamamoto D."/>
            <person name="Yang H.P."/>
            <person name="Yang S.P."/>
            <person name="Yorke J.A."/>
            <person name="Yoshida K."/>
            <person name="Zdobnov E."/>
            <person name="Zhang P."/>
            <person name="Zhang Y."/>
            <person name="Zimin A.V."/>
            <person name="Baldwin J."/>
            <person name="Abdouelleil A."/>
            <person name="Abdulkadir J."/>
            <person name="Abebe A."/>
            <person name="Abera B."/>
            <person name="Abreu J."/>
            <person name="Acer S.C."/>
            <person name="Aftuck L."/>
            <person name="Alexander A."/>
            <person name="An P."/>
            <person name="Anderson E."/>
            <person name="Anderson S."/>
            <person name="Arachi H."/>
            <person name="Azer M."/>
            <person name="Bachantsang P."/>
            <person name="Barry A."/>
            <person name="Bayul T."/>
            <person name="Berlin A."/>
            <person name="Bessette D."/>
            <person name="Bloom T."/>
            <person name="Blye J."/>
            <person name="Boguslavskiy L."/>
            <person name="Bonnet C."/>
            <person name="Boukhgalter B."/>
            <person name="Bourzgui I."/>
            <person name="Brown A."/>
            <person name="Cahill P."/>
            <person name="Channer S."/>
            <person name="Cheshatsang Y."/>
            <person name="Chuda L."/>
            <person name="Citroen M."/>
            <person name="Collymore A."/>
            <person name="Cooke P."/>
            <person name="Costello M."/>
            <person name="D'Aco K."/>
            <person name="Daza R."/>
            <person name="De Haan G."/>
            <person name="DeGray S."/>
            <person name="DeMaso C."/>
            <person name="Dhargay N."/>
            <person name="Dooley K."/>
            <person name="Dooley E."/>
            <person name="Doricent M."/>
            <person name="Dorje P."/>
            <person name="Dorjee K."/>
            <person name="Dupes A."/>
            <person name="Elong R."/>
            <person name="Falk J."/>
            <person name="Farina A."/>
            <person name="Faro S."/>
            <person name="Ferguson D."/>
            <person name="Fisher S."/>
            <person name="Foley C.D."/>
            <person name="Franke A."/>
            <person name="Friedrich D."/>
            <person name="Gadbois L."/>
            <person name="Gearin G."/>
            <person name="Gearin C.R."/>
            <person name="Giannoukos G."/>
            <person name="Goode T."/>
            <person name="Graham J."/>
            <person name="Grandbois E."/>
            <person name="Grewal S."/>
            <person name="Gyaltsen K."/>
            <person name="Hafez N."/>
            <person name="Hagos B."/>
            <person name="Hall J."/>
            <person name="Henson C."/>
            <person name="Hollinger A."/>
            <person name="Honan T."/>
            <person name="Huard M.D."/>
            <person name="Hughes L."/>
            <person name="Hurhula B."/>
            <person name="Husby M.E."/>
            <person name="Kamat A."/>
            <person name="Kanga B."/>
            <person name="Kashin S."/>
            <person name="Khazanovich D."/>
            <person name="Kisner P."/>
            <person name="Lance K."/>
            <person name="Lara M."/>
            <person name="Lee W."/>
            <person name="Lennon N."/>
            <person name="Letendre F."/>
            <person name="LeVine R."/>
            <person name="Lipovsky A."/>
            <person name="Liu X."/>
            <person name="Liu J."/>
            <person name="Liu S."/>
            <person name="Lokyitsang T."/>
            <person name="Lokyitsang Y."/>
            <person name="Lubonja R."/>
            <person name="Lui A."/>
            <person name="MacDonald P."/>
            <person name="Magnisalis V."/>
            <person name="Maru K."/>
            <person name="Matthews C."/>
            <person name="McCusker W."/>
            <person name="McDonough S."/>
            <person name="Mehta T."/>
            <person name="Meldrim J."/>
            <person name="Meneus L."/>
            <person name="Mihai O."/>
            <person name="Mihalev A."/>
            <person name="Mihova T."/>
            <person name="Mittelman R."/>
            <person name="Mlenga V."/>
            <person name="Montmayeur A."/>
            <person name="Mulrain L."/>
            <person name="Navidi A."/>
            <person name="Naylor J."/>
            <person name="Negash T."/>
            <person name="Nguyen T."/>
            <person name="Nguyen N."/>
            <person name="Nicol R."/>
            <person name="Norbu C."/>
            <person name="Norbu N."/>
            <person name="Novod N."/>
            <person name="O'Neill B."/>
            <person name="Osman S."/>
            <person name="Markiewicz E."/>
            <person name="Oyono O.L."/>
            <person name="Patti C."/>
            <person name="Phunkhang P."/>
            <person name="Pierre F."/>
            <person name="Priest M."/>
            <person name="Raghuraman S."/>
            <person name="Rege F."/>
            <person name="Reyes R."/>
            <person name="Rise C."/>
            <person name="Rogov P."/>
            <person name="Ross K."/>
            <person name="Ryan E."/>
            <person name="Settipalli S."/>
            <person name="Shea T."/>
            <person name="Sherpa N."/>
            <person name="Shi L."/>
            <person name="Shih D."/>
            <person name="Sparrow T."/>
            <person name="Spaulding J."/>
            <person name="Stalker J."/>
            <person name="Stange-Thomann N."/>
            <person name="Stavropoulos S."/>
            <person name="Stone C."/>
            <person name="Strader C."/>
            <person name="Tesfaye S."/>
            <person name="Thomson T."/>
            <person name="Thoulutsang Y."/>
            <person name="Thoulutsang D."/>
            <person name="Topham K."/>
            <person name="Topping I."/>
            <person name="Tsamla T."/>
            <person name="Vassiliev H."/>
            <person name="Vo A."/>
            <person name="Wangchuk T."/>
            <person name="Wangdi T."/>
            <person name="Weiand M."/>
            <person name="Wilkinson J."/>
            <person name="Wilson A."/>
            <person name="Yadav S."/>
            <person name="Young G."/>
            <person name="Yu Q."/>
            <person name="Zembek L."/>
            <person name="Zhong D."/>
            <person name="Zimmer A."/>
            <person name="Zwirko Z."/>
            <person name="Jaffe D.B."/>
            <person name="Alvarez P."/>
            <person name="Brockman W."/>
            <person name="Butler J."/>
            <person name="Chin C."/>
            <person name="Gnerre S."/>
            <person name="Grabherr M."/>
            <person name="Kleber M."/>
            <person name="Mauceli E."/>
            <person name="MacCallum I."/>
        </authorList>
    </citation>
    <scope>NUCLEOTIDE SEQUENCE [LARGE SCALE GENOMIC DNA]</scope>
    <source>
        <strain evidence="3">Tucson 15010-1051.87</strain>
    </source>
</reference>
<feature type="compositionally biased region" description="Basic and acidic residues" evidence="1">
    <location>
        <begin position="202"/>
        <end position="213"/>
    </location>
</feature>
<dbReference type="KEGG" id="dvi:26530728"/>
<dbReference type="InParanoid" id="A0A0Q9W978"/>
<gene>
    <name evidence="2" type="primary">Dvir\GJ25958</name>
    <name evidence="2" type="ORF">Dvir_GJ25958</name>
</gene>
<evidence type="ECO:0000313" key="3">
    <source>
        <dbReference type="Proteomes" id="UP000008792"/>
    </source>
</evidence>
<keyword evidence="3" id="KW-1185">Reference proteome</keyword>
<dbReference type="EMBL" id="CH940649">
    <property type="protein sequence ID" value="KRF80966.1"/>
    <property type="molecule type" value="Genomic_DNA"/>
</dbReference>
<proteinExistence type="predicted"/>
<protein>
    <submittedName>
        <fullName evidence="2">Uncharacterized protein</fullName>
    </submittedName>
</protein>
<accession>A0A0Q9W978</accession>
<evidence type="ECO:0000313" key="2">
    <source>
        <dbReference type="EMBL" id="KRF80966.1"/>
    </source>
</evidence>
<name>A0A0Q9W978_DROVI</name>
<dbReference type="AlphaFoldDB" id="A0A0Q9W978"/>
<organism evidence="2 3">
    <name type="scientific">Drosophila virilis</name>
    <name type="common">Fruit fly</name>
    <dbReference type="NCBI Taxonomy" id="7244"/>
    <lineage>
        <taxon>Eukaryota</taxon>
        <taxon>Metazoa</taxon>
        <taxon>Ecdysozoa</taxon>
        <taxon>Arthropoda</taxon>
        <taxon>Hexapoda</taxon>
        <taxon>Insecta</taxon>
        <taxon>Pterygota</taxon>
        <taxon>Neoptera</taxon>
        <taxon>Endopterygota</taxon>
        <taxon>Diptera</taxon>
        <taxon>Brachycera</taxon>
        <taxon>Muscomorpha</taxon>
        <taxon>Ephydroidea</taxon>
        <taxon>Drosophilidae</taxon>
        <taxon>Drosophila</taxon>
    </lineage>
</organism>
<sequence length="251" mass="29302">MAAKNINKINSMSLFGLAQRLPTTPYSGCASHRYVTSFKQLKKPITEPDYSKFISKNSAISLINEERSRKSMPTEKRLETHLAAEQVRKCNEILKEHYLQRRKLQEKILSGVDIQEPTLSKKLKDLMAHEAVSSTKNHYKVENLRRFNGMENNRCLVDCRPQTSGFVRRWHMRIPARMLSEYDQKHLSELDMTILSKRGRKVDKIVKPPEKKHQATPSPNKSNEPENKLFMENSKNQRMWQIGSRKIPRLD</sequence>
<dbReference type="Proteomes" id="UP000008792">
    <property type="component" value="Unassembled WGS sequence"/>
</dbReference>
<feature type="region of interest" description="Disordered" evidence="1">
    <location>
        <begin position="201"/>
        <end position="251"/>
    </location>
</feature>